<dbReference type="InterPro" id="IPR015813">
    <property type="entry name" value="Pyrv/PenolPyrv_kinase-like_dom"/>
</dbReference>
<dbReference type="Pfam" id="PF02548">
    <property type="entry name" value="Pantoate_transf"/>
    <property type="match status" value="1"/>
</dbReference>
<comment type="function">
    <text evidence="6 7">Catalyzes the reversible reaction in which hydroxymethyl group from 5,10-methylenetetrahydrofolate is transferred onto alpha-ketoisovalerate to form ketopantoate.</text>
</comment>
<dbReference type="NCBIfam" id="NF001452">
    <property type="entry name" value="PRK00311.1"/>
    <property type="match status" value="1"/>
</dbReference>
<proteinExistence type="inferred from homology"/>
<evidence type="ECO:0000256" key="7">
    <source>
        <dbReference type="HAMAP-Rule" id="MF_00156"/>
    </source>
</evidence>
<evidence type="ECO:0000256" key="1">
    <source>
        <dbReference type="ARBA" id="ARBA00005033"/>
    </source>
</evidence>
<feature type="binding site" evidence="7 9">
    <location>
        <begin position="41"/>
        <end position="42"/>
    </location>
    <ligand>
        <name>3-methyl-2-oxobutanoate</name>
        <dbReference type="ChEBI" id="CHEBI:11851"/>
    </ligand>
</feature>
<dbReference type="UniPathway" id="UPA00028">
    <property type="reaction ID" value="UER00003"/>
</dbReference>
<dbReference type="PANTHER" id="PTHR20881">
    <property type="entry name" value="3-METHYL-2-OXOBUTANOATE HYDROXYMETHYLTRANSFERASE"/>
    <property type="match status" value="1"/>
</dbReference>
<comment type="pathway">
    <text evidence="1 7">Cofactor biosynthesis; (R)-pantothenate biosynthesis; (R)-pantoate from 3-methyl-2-oxobutanoate: step 1/2.</text>
</comment>
<evidence type="ECO:0000256" key="8">
    <source>
        <dbReference type="PIRSR" id="PIRSR000388-1"/>
    </source>
</evidence>
<protein>
    <recommendedName>
        <fullName evidence="7">3-methyl-2-oxobutanoate hydroxymethyltransferase</fullName>
        <ecNumber evidence="7">2.1.2.11</ecNumber>
    </recommendedName>
    <alternativeName>
        <fullName evidence="7">Ketopantoate hydroxymethyltransferase</fullName>
        <shortName evidence="7">KPHMT</shortName>
    </alternativeName>
</protein>
<feature type="active site" description="Proton acceptor" evidence="7 8">
    <location>
        <position position="177"/>
    </location>
</feature>
<feature type="binding site" evidence="7 10">
    <location>
        <position position="41"/>
    </location>
    <ligand>
        <name>Mg(2+)</name>
        <dbReference type="ChEBI" id="CHEBI:18420"/>
    </ligand>
</feature>
<keyword evidence="7 10" id="KW-0460">Magnesium</keyword>
<dbReference type="GO" id="GO:0032259">
    <property type="term" value="P:methylation"/>
    <property type="evidence" value="ECO:0007669"/>
    <property type="project" value="UniProtKB-KW"/>
</dbReference>
<feature type="binding site" evidence="7 9">
    <location>
        <position position="109"/>
    </location>
    <ligand>
        <name>3-methyl-2-oxobutanoate</name>
        <dbReference type="ChEBI" id="CHEBI:11851"/>
    </ligand>
</feature>
<dbReference type="InterPro" id="IPR040442">
    <property type="entry name" value="Pyrv_kinase-like_dom_sf"/>
</dbReference>
<dbReference type="GO" id="GO:0005737">
    <property type="term" value="C:cytoplasm"/>
    <property type="evidence" value="ECO:0007669"/>
    <property type="project" value="UniProtKB-SubCell"/>
</dbReference>
<evidence type="ECO:0000256" key="10">
    <source>
        <dbReference type="PIRSR" id="PIRSR000388-3"/>
    </source>
</evidence>
<dbReference type="Gene3D" id="3.20.20.60">
    <property type="entry name" value="Phosphoenolpyruvate-binding domains"/>
    <property type="match status" value="1"/>
</dbReference>
<dbReference type="GO" id="GO:0003864">
    <property type="term" value="F:3-methyl-2-oxobutanoate hydroxymethyltransferase activity"/>
    <property type="evidence" value="ECO:0007669"/>
    <property type="project" value="UniProtKB-UniRule"/>
</dbReference>
<organism evidence="11">
    <name type="scientific">Mesoaciditoga lauensis</name>
    <dbReference type="NCBI Taxonomy" id="1495039"/>
    <lineage>
        <taxon>Bacteria</taxon>
        <taxon>Thermotogati</taxon>
        <taxon>Thermotogota</taxon>
        <taxon>Thermotogae</taxon>
        <taxon>Mesoaciditogales</taxon>
        <taxon>Mesoaciditogaceae</taxon>
        <taxon>Mesoaciditoga</taxon>
    </lineage>
</organism>
<dbReference type="GO" id="GO:0000287">
    <property type="term" value="F:magnesium ion binding"/>
    <property type="evidence" value="ECO:0007669"/>
    <property type="project" value="TreeGrafter"/>
</dbReference>
<dbReference type="HAMAP" id="MF_00156">
    <property type="entry name" value="PanB"/>
    <property type="match status" value="1"/>
</dbReference>
<feature type="binding site" evidence="7 10">
    <location>
        <position position="111"/>
    </location>
    <ligand>
        <name>Mg(2+)</name>
        <dbReference type="ChEBI" id="CHEBI:18420"/>
    </ligand>
</feature>
<accession>A0A7V3REE2</accession>
<feature type="binding site" evidence="7 10">
    <location>
        <position position="80"/>
    </location>
    <ligand>
        <name>Mg(2+)</name>
        <dbReference type="ChEBI" id="CHEBI:18420"/>
    </ligand>
</feature>
<dbReference type="EC" id="2.1.2.11" evidence="7"/>
<dbReference type="PIRSF" id="PIRSF000388">
    <property type="entry name" value="Pantoate_hydroxy_MeTrfase"/>
    <property type="match status" value="1"/>
</dbReference>
<evidence type="ECO:0000256" key="4">
    <source>
        <dbReference type="ARBA" id="ARBA00022655"/>
    </source>
</evidence>
<feature type="binding site" evidence="7 9">
    <location>
        <position position="80"/>
    </location>
    <ligand>
        <name>3-methyl-2-oxobutanoate</name>
        <dbReference type="ChEBI" id="CHEBI:11851"/>
    </ligand>
</feature>
<dbReference type="GO" id="GO:0015940">
    <property type="term" value="P:pantothenate biosynthetic process"/>
    <property type="evidence" value="ECO:0007669"/>
    <property type="project" value="UniProtKB-UniRule"/>
</dbReference>
<evidence type="ECO:0000256" key="2">
    <source>
        <dbReference type="ARBA" id="ARBA00008676"/>
    </source>
</evidence>
<evidence type="ECO:0000256" key="3">
    <source>
        <dbReference type="ARBA" id="ARBA00011424"/>
    </source>
</evidence>
<comment type="subunit">
    <text evidence="3 7">Homodecamer; pentamer of dimers.</text>
</comment>
<dbReference type="InterPro" id="IPR003700">
    <property type="entry name" value="Pantoate_hydroxy_MeTrfase"/>
</dbReference>
<keyword evidence="7 10" id="KW-0479">Metal-binding</keyword>
<sequence>MNIIKILQMKGKEPITVITAYDYFSAKVCERCGMDMILVGDSLGNVVLGYNSTLNVEMDDMIRHIEAVRRGAPNSFIVGDMPFMSYQSSDDEGMKNAGMLMKAGANCVKLEGGLRIVPIVKRLVDSGIPVMGHIGLTPQSVNQIGGYRVQGRGNDAQRMINESKALEDAGIFSLVLELTFEETAKAITESLSIPTIGIGAGRYCDGQVLVWHDLLGINDGKISKFVKKYADLNSEIENALKNYVKDVKERKFPDEDHTFTEKER</sequence>
<dbReference type="EMBL" id="DTPE01000113">
    <property type="protein sequence ID" value="HGE75036.1"/>
    <property type="molecule type" value="Genomic_DNA"/>
</dbReference>
<dbReference type="AlphaFoldDB" id="A0A7V3REE2"/>
<evidence type="ECO:0000256" key="6">
    <source>
        <dbReference type="ARBA" id="ARBA00056497"/>
    </source>
</evidence>
<evidence type="ECO:0000256" key="9">
    <source>
        <dbReference type="PIRSR" id="PIRSR000388-2"/>
    </source>
</evidence>
<evidence type="ECO:0000313" key="11">
    <source>
        <dbReference type="EMBL" id="HGE75036.1"/>
    </source>
</evidence>
<comment type="catalytic activity">
    <reaction evidence="7">
        <text>(6R)-5,10-methylene-5,6,7,8-tetrahydrofolate + 3-methyl-2-oxobutanoate + H2O = 2-dehydropantoate + (6S)-5,6,7,8-tetrahydrofolate</text>
        <dbReference type="Rhea" id="RHEA:11824"/>
        <dbReference type="ChEBI" id="CHEBI:11561"/>
        <dbReference type="ChEBI" id="CHEBI:11851"/>
        <dbReference type="ChEBI" id="CHEBI:15377"/>
        <dbReference type="ChEBI" id="CHEBI:15636"/>
        <dbReference type="ChEBI" id="CHEBI:57453"/>
        <dbReference type="EC" id="2.1.2.11"/>
    </reaction>
</comment>
<gene>
    <name evidence="7 11" type="primary">panB</name>
    <name evidence="11" type="ORF">ENX73_02795</name>
</gene>
<dbReference type="GO" id="GO:0008168">
    <property type="term" value="F:methyltransferase activity"/>
    <property type="evidence" value="ECO:0007669"/>
    <property type="project" value="UniProtKB-KW"/>
</dbReference>
<name>A0A7V3REE2_9BACT</name>
<dbReference type="NCBIfam" id="TIGR00222">
    <property type="entry name" value="panB"/>
    <property type="match status" value="1"/>
</dbReference>
<keyword evidence="4 7" id="KW-0566">Pantothenate biosynthesis</keyword>
<dbReference type="PANTHER" id="PTHR20881:SF0">
    <property type="entry name" value="3-METHYL-2-OXOBUTANOATE HYDROXYMETHYLTRANSFERASE"/>
    <property type="match status" value="1"/>
</dbReference>
<dbReference type="SUPFAM" id="SSF51621">
    <property type="entry name" value="Phosphoenolpyruvate/pyruvate domain"/>
    <property type="match status" value="1"/>
</dbReference>
<comment type="subcellular location">
    <subcellularLocation>
        <location evidence="7">Cytoplasm</location>
    </subcellularLocation>
</comment>
<dbReference type="FunFam" id="3.20.20.60:FF:000003">
    <property type="entry name" value="3-methyl-2-oxobutanoate hydroxymethyltransferase"/>
    <property type="match status" value="1"/>
</dbReference>
<keyword evidence="7" id="KW-0963">Cytoplasm</keyword>
<reference evidence="11" key="1">
    <citation type="journal article" date="2020" name="mSystems">
        <title>Genome- and Community-Level Interaction Insights into Carbon Utilization and Element Cycling Functions of Hydrothermarchaeota in Hydrothermal Sediment.</title>
        <authorList>
            <person name="Zhou Z."/>
            <person name="Liu Y."/>
            <person name="Xu W."/>
            <person name="Pan J."/>
            <person name="Luo Z.H."/>
            <person name="Li M."/>
        </authorList>
    </citation>
    <scope>NUCLEOTIDE SEQUENCE [LARGE SCALE GENOMIC DNA]</scope>
    <source>
        <strain evidence="11">SpSt-966</strain>
    </source>
</reference>
<keyword evidence="5 7" id="KW-0808">Transferase</keyword>
<dbReference type="CDD" id="cd06557">
    <property type="entry name" value="KPHMT-like"/>
    <property type="match status" value="1"/>
</dbReference>
<keyword evidence="11" id="KW-0489">Methyltransferase</keyword>
<comment type="cofactor">
    <cofactor evidence="7 10">
        <name>Mg(2+)</name>
        <dbReference type="ChEBI" id="CHEBI:18420"/>
    </cofactor>
    <text evidence="7 10">Binds 1 Mg(2+) ion per subunit.</text>
</comment>
<evidence type="ECO:0000256" key="5">
    <source>
        <dbReference type="ARBA" id="ARBA00022679"/>
    </source>
</evidence>
<comment type="similarity">
    <text evidence="2 7">Belongs to the PanB family.</text>
</comment>
<comment type="caution">
    <text evidence="11">The sequence shown here is derived from an EMBL/GenBank/DDBJ whole genome shotgun (WGS) entry which is preliminary data.</text>
</comment>